<dbReference type="PROSITE" id="PS50893">
    <property type="entry name" value="ABC_TRANSPORTER_2"/>
    <property type="match status" value="1"/>
</dbReference>
<gene>
    <name evidence="5" type="primary">pstB</name>
    <name evidence="5" type="ORF">BW47_09600</name>
</gene>
<dbReference type="PANTHER" id="PTHR43423">
    <property type="entry name" value="ABC TRANSPORTER I FAMILY MEMBER 17"/>
    <property type="match status" value="1"/>
</dbReference>
<dbReference type="PROSITE" id="PS00211">
    <property type="entry name" value="ABC_TRANSPORTER_1"/>
    <property type="match status" value="1"/>
</dbReference>
<evidence type="ECO:0000256" key="1">
    <source>
        <dbReference type="ARBA" id="ARBA00022448"/>
    </source>
</evidence>
<dbReference type="CDD" id="cd03260">
    <property type="entry name" value="ABC_PstB_phosphate_transporter"/>
    <property type="match status" value="1"/>
</dbReference>
<dbReference type="Proteomes" id="UP000185490">
    <property type="component" value="Chromosome"/>
</dbReference>
<dbReference type="InterPro" id="IPR027417">
    <property type="entry name" value="P-loop_NTPase"/>
</dbReference>
<keyword evidence="2" id="KW-0547">Nucleotide-binding</keyword>
<dbReference type="NCBIfam" id="TIGR00972">
    <property type="entry name" value="3a0107s01c2"/>
    <property type="match status" value="1"/>
</dbReference>
<evidence type="ECO:0000256" key="2">
    <source>
        <dbReference type="ARBA" id="ARBA00022741"/>
    </source>
</evidence>
<dbReference type="RefSeq" id="WP_012058019.1">
    <property type="nucleotide sequence ID" value="NZ_CP007389.1"/>
</dbReference>
<proteinExistence type="predicted"/>
<accession>A0ABM6GGD9</accession>
<dbReference type="InterPro" id="IPR003593">
    <property type="entry name" value="AAA+_ATPase"/>
</dbReference>
<organism evidence="5 6">
    <name type="scientific">Thermosipho melanesiensis</name>
    <dbReference type="NCBI Taxonomy" id="46541"/>
    <lineage>
        <taxon>Bacteria</taxon>
        <taxon>Thermotogati</taxon>
        <taxon>Thermotogota</taxon>
        <taxon>Thermotogae</taxon>
        <taxon>Thermotogales</taxon>
        <taxon>Fervidobacteriaceae</taxon>
        <taxon>Thermosipho</taxon>
    </lineage>
</organism>
<dbReference type="SUPFAM" id="SSF52540">
    <property type="entry name" value="P-loop containing nucleoside triphosphate hydrolases"/>
    <property type="match status" value="1"/>
</dbReference>
<dbReference type="PANTHER" id="PTHR43423:SF1">
    <property type="entry name" value="ABC TRANSPORTER I FAMILY MEMBER 17"/>
    <property type="match status" value="1"/>
</dbReference>
<dbReference type="InterPro" id="IPR017871">
    <property type="entry name" value="ABC_transporter-like_CS"/>
</dbReference>
<name>A0ABM6GGD9_9BACT</name>
<dbReference type="Pfam" id="PF00005">
    <property type="entry name" value="ABC_tran"/>
    <property type="match status" value="1"/>
</dbReference>
<dbReference type="EMBL" id="CP007389">
    <property type="protein sequence ID" value="APT74688.1"/>
    <property type="molecule type" value="Genomic_DNA"/>
</dbReference>
<dbReference type="GO" id="GO:0005524">
    <property type="term" value="F:ATP binding"/>
    <property type="evidence" value="ECO:0007669"/>
    <property type="project" value="UniProtKB-KW"/>
</dbReference>
<keyword evidence="1" id="KW-0813">Transport</keyword>
<evidence type="ECO:0000259" key="4">
    <source>
        <dbReference type="PROSITE" id="PS50893"/>
    </source>
</evidence>
<dbReference type="SMART" id="SM00382">
    <property type="entry name" value="AAA"/>
    <property type="match status" value="1"/>
</dbReference>
<feature type="domain" description="ABC transporter" evidence="4">
    <location>
        <begin position="4"/>
        <end position="245"/>
    </location>
</feature>
<evidence type="ECO:0000313" key="6">
    <source>
        <dbReference type="Proteomes" id="UP000185490"/>
    </source>
</evidence>
<sequence length="250" mass="28123">MKIIEIKNFSAFYGEKKVVKNVSFDIFKNKITAIIGPSGCGKSTLLRSVNRINDNIPGFKIEGNIYFEGKDIYDGDVDVTILRKKIGMVFQKPVPFPMSIYDNVSFGLKIHGIKRKEKLDEIVEKSLKQAALWDEVRQELNEPASELSGGQQQRLCIARTLAIQPEVLLLDEPTSALDPIATQKIEALLEKLSEFYTIAIVTHNLSQAIRISDYVAFMYQGELIEFADTPTIVKKPQHKLTEAYLNGKIG</sequence>
<dbReference type="InterPro" id="IPR005670">
    <property type="entry name" value="PstB-like"/>
</dbReference>
<dbReference type="Gene3D" id="3.40.50.300">
    <property type="entry name" value="P-loop containing nucleotide triphosphate hydrolases"/>
    <property type="match status" value="1"/>
</dbReference>
<keyword evidence="6" id="KW-1185">Reference proteome</keyword>
<dbReference type="InterPro" id="IPR003439">
    <property type="entry name" value="ABC_transporter-like_ATP-bd"/>
</dbReference>
<evidence type="ECO:0000256" key="3">
    <source>
        <dbReference type="ARBA" id="ARBA00022840"/>
    </source>
</evidence>
<keyword evidence="3 5" id="KW-0067">ATP-binding</keyword>
<protein>
    <submittedName>
        <fullName evidence="5">Phosphate ABC transporter ATP-binding protein</fullName>
    </submittedName>
</protein>
<evidence type="ECO:0000313" key="5">
    <source>
        <dbReference type="EMBL" id="APT74688.1"/>
    </source>
</evidence>
<reference evidence="5 6" key="1">
    <citation type="submission" date="2014-02" db="EMBL/GenBank/DDBJ databases">
        <title>Diversity of Thermotogales isolates from hydrothermal vents.</title>
        <authorList>
            <person name="Haverkamp T.H.A."/>
            <person name="Lossouarn J."/>
            <person name="Geslin C."/>
            <person name="Nesbo C.L."/>
        </authorList>
    </citation>
    <scope>NUCLEOTIDE SEQUENCE [LARGE SCALE GENOMIC DNA]</scope>
    <source>
        <strain evidence="5 6">431</strain>
    </source>
</reference>